<organism evidence="2 4">
    <name type="scientific">Rotaria sordida</name>
    <dbReference type="NCBI Taxonomy" id="392033"/>
    <lineage>
        <taxon>Eukaryota</taxon>
        <taxon>Metazoa</taxon>
        <taxon>Spiralia</taxon>
        <taxon>Gnathifera</taxon>
        <taxon>Rotifera</taxon>
        <taxon>Eurotatoria</taxon>
        <taxon>Bdelloidea</taxon>
        <taxon>Philodinida</taxon>
        <taxon>Philodinidae</taxon>
        <taxon>Rotaria</taxon>
    </lineage>
</organism>
<evidence type="ECO:0000313" key="2">
    <source>
        <dbReference type="EMBL" id="CAF0736276.1"/>
    </source>
</evidence>
<evidence type="ECO:0000313" key="3">
    <source>
        <dbReference type="EMBL" id="CAF0752914.1"/>
    </source>
</evidence>
<comment type="caution">
    <text evidence="2">The sequence shown here is derived from an EMBL/GenBank/DDBJ whole genome shotgun (WGS) entry which is preliminary data.</text>
</comment>
<gene>
    <name evidence="2" type="ORF">JXQ802_LOCUS845</name>
    <name evidence="3" type="ORF">PYM288_LOCUS2186</name>
</gene>
<feature type="region of interest" description="Disordered" evidence="1">
    <location>
        <begin position="1"/>
        <end position="32"/>
    </location>
</feature>
<dbReference type="Proteomes" id="UP000663854">
    <property type="component" value="Unassembled WGS sequence"/>
</dbReference>
<accession>A0A813NEN6</accession>
<keyword evidence="4" id="KW-1185">Reference proteome</keyword>
<proteinExistence type="predicted"/>
<sequence>MKKMRGKKKKQQRQRKCRANETIKRTSSNKINNSNRSSCIVTKNFEIFVTDFLTDPCGLPVELRDCVLVDGTTSLNDTSDNCSSNNCQVLKKIFGNNESIDRMVKNSVSLIVDEPSEKANKSEQDEYLTRI</sequence>
<evidence type="ECO:0000256" key="1">
    <source>
        <dbReference type="SAM" id="MobiDB-lite"/>
    </source>
</evidence>
<protein>
    <submittedName>
        <fullName evidence="2">Uncharacterized protein</fullName>
    </submittedName>
</protein>
<dbReference type="EMBL" id="CAJNOL010000009">
    <property type="protein sequence ID" value="CAF0736276.1"/>
    <property type="molecule type" value="Genomic_DNA"/>
</dbReference>
<reference evidence="2" key="1">
    <citation type="submission" date="2021-02" db="EMBL/GenBank/DDBJ databases">
        <authorList>
            <person name="Nowell W R."/>
        </authorList>
    </citation>
    <scope>NUCLEOTIDE SEQUENCE</scope>
</reference>
<name>A0A813NEN6_9BILA</name>
<evidence type="ECO:0000313" key="4">
    <source>
        <dbReference type="Proteomes" id="UP000663870"/>
    </source>
</evidence>
<feature type="compositionally biased region" description="Basic residues" evidence="1">
    <location>
        <begin position="1"/>
        <end position="17"/>
    </location>
</feature>
<dbReference type="Proteomes" id="UP000663870">
    <property type="component" value="Unassembled WGS sequence"/>
</dbReference>
<dbReference type="EMBL" id="CAJNOH010000014">
    <property type="protein sequence ID" value="CAF0752914.1"/>
    <property type="molecule type" value="Genomic_DNA"/>
</dbReference>
<dbReference type="AlphaFoldDB" id="A0A813NEN6"/>